<feature type="region of interest" description="G1" evidence="7">
    <location>
        <begin position="14"/>
        <end position="21"/>
    </location>
</feature>
<organism evidence="11 12">
    <name type="scientific">Jonquetella anthropi DSM 22815</name>
    <dbReference type="NCBI Taxonomy" id="885272"/>
    <lineage>
        <taxon>Bacteria</taxon>
        <taxon>Thermotogati</taxon>
        <taxon>Synergistota</taxon>
        <taxon>Synergistia</taxon>
        <taxon>Synergistales</taxon>
        <taxon>Dethiosulfovibrionaceae</taxon>
        <taxon>Jonquetella</taxon>
    </lineage>
</organism>
<dbReference type="GO" id="GO:0005829">
    <property type="term" value="C:cytosol"/>
    <property type="evidence" value="ECO:0007669"/>
    <property type="project" value="TreeGrafter"/>
</dbReference>
<feature type="region of interest" description="G5" evidence="7">
    <location>
        <begin position="154"/>
        <end position="156"/>
    </location>
</feature>
<dbReference type="GO" id="GO:0005886">
    <property type="term" value="C:plasma membrane"/>
    <property type="evidence" value="ECO:0007669"/>
    <property type="project" value="UniProtKB-SubCell"/>
</dbReference>
<dbReference type="GO" id="GO:0003924">
    <property type="term" value="F:GTPase activity"/>
    <property type="evidence" value="ECO:0007669"/>
    <property type="project" value="UniProtKB-UniRule"/>
</dbReference>
<dbReference type="InterPro" id="IPR005225">
    <property type="entry name" value="Small_GTP-bd"/>
</dbReference>
<keyword evidence="12" id="KW-1185">Reference proteome</keyword>
<dbReference type="HOGENOM" id="CLU_038009_1_2_0"/>
<dbReference type="PROSITE" id="PS50823">
    <property type="entry name" value="KH_TYPE_2"/>
    <property type="match status" value="1"/>
</dbReference>
<dbReference type="GO" id="GO:0005525">
    <property type="term" value="F:GTP binding"/>
    <property type="evidence" value="ECO:0007669"/>
    <property type="project" value="UniProtKB-UniRule"/>
</dbReference>
<dbReference type="CDD" id="cd04163">
    <property type="entry name" value="Era"/>
    <property type="match status" value="1"/>
</dbReference>
<dbReference type="RefSeq" id="WP_008522222.1">
    <property type="nucleotide sequence ID" value="NZ_CM001376.1"/>
</dbReference>
<dbReference type="PROSITE" id="PS51713">
    <property type="entry name" value="G_ERA"/>
    <property type="match status" value="1"/>
</dbReference>
<dbReference type="SUPFAM" id="SSF54814">
    <property type="entry name" value="Prokaryotic type KH domain (KH-domain type II)"/>
    <property type="match status" value="1"/>
</dbReference>
<dbReference type="PANTHER" id="PTHR42698">
    <property type="entry name" value="GTPASE ERA"/>
    <property type="match status" value="1"/>
</dbReference>
<dbReference type="SUPFAM" id="SSF52540">
    <property type="entry name" value="P-loop containing nucleoside triphosphate hydrolases"/>
    <property type="match status" value="1"/>
</dbReference>
<dbReference type="GO" id="GO:0000028">
    <property type="term" value="P:ribosomal small subunit assembly"/>
    <property type="evidence" value="ECO:0007669"/>
    <property type="project" value="TreeGrafter"/>
</dbReference>
<dbReference type="GO" id="GO:0070181">
    <property type="term" value="F:small ribosomal subunit rRNA binding"/>
    <property type="evidence" value="ECO:0007669"/>
    <property type="project" value="UniProtKB-UniRule"/>
</dbReference>
<gene>
    <name evidence="6" type="primary">era</name>
    <name evidence="11" type="ORF">JonanDRAFT_0279</name>
</gene>
<comment type="function">
    <text evidence="6">An essential GTPase that binds both GDP and GTP, with rapid nucleotide exchange. Plays a role in 16S rRNA processing and 30S ribosomal subunit biogenesis and possibly also in cell cycle regulation and energy metabolism.</text>
</comment>
<dbReference type="Pfam" id="PF07650">
    <property type="entry name" value="KH_2"/>
    <property type="match status" value="1"/>
</dbReference>
<keyword evidence="3 6" id="KW-0547">Nucleotide-binding</keyword>
<comment type="subcellular location">
    <subcellularLocation>
        <location evidence="6">Cytoplasm</location>
    </subcellularLocation>
    <subcellularLocation>
        <location evidence="6">Cell membrane</location>
        <topology evidence="6">Peripheral membrane protein</topology>
    </subcellularLocation>
</comment>
<keyword evidence="6" id="KW-0963">Cytoplasm</keyword>
<dbReference type="Gene3D" id="3.40.50.300">
    <property type="entry name" value="P-loop containing nucleotide triphosphate hydrolases"/>
    <property type="match status" value="1"/>
</dbReference>
<feature type="region of interest" description="G3" evidence="7">
    <location>
        <begin position="61"/>
        <end position="64"/>
    </location>
</feature>
<dbReference type="EMBL" id="CM001376">
    <property type="protein sequence ID" value="EHM12701.1"/>
    <property type="molecule type" value="Genomic_DNA"/>
</dbReference>
<keyword evidence="6" id="KW-0472">Membrane</keyword>
<dbReference type="Proteomes" id="UP000003806">
    <property type="component" value="Chromosome"/>
</dbReference>
<comment type="similarity">
    <text evidence="1 6 7 8">Belongs to the TRAFAC class TrmE-Era-EngA-EngB-Septin-like GTPase superfamily. Era GTPase family.</text>
</comment>
<accession>H0UIJ3</accession>
<dbReference type="PANTHER" id="PTHR42698:SF1">
    <property type="entry name" value="GTPASE ERA, MITOCHONDRIAL"/>
    <property type="match status" value="1"/>
</dbReference>
<comment type="subunit">
    <text evidence="6">Monomer.</text>
</comment>
<dbReference type="NCBIfam" id="NF000908">
    <property type="entry name" value="PRK00089.1"/>
    <property type="match status" value="1"/>
</dbReference>
<reference evidence="11 12" key="1">
    <citation type="submission" date="2011-11" db="EMBL/GenBank/DDBJ databases">
        <title>The Noncontiguous Finished genome of Jonquetella anthropi DSM 22815.</title>
        <authorList>
            <consortium name="US DOE Joint Genome Institute (JGI-PGF)"/>
            <person name="Lucas S."/>
            <person name="Copeland A."/>
            <person name="Lapidus A."/>
            <person name="Glavina del Rio T."/>
            <person name="Dalin E."/>
            <person name="Tice H."/>
            <person name="Bruce D."/>
            <person name="Goodwin L."/>
            <person name="Pitluck S."/>
            <person name="Peters L."/>
            <person name="Mikhailova N."/>
            <person name="Held B."/>
            <person name="Kyrpides N."/>
            <person name="Mavromatis K."/>
            <person name="Ivanova N."/>
            <person name="Markowitz V."/>
            <person name="Cheng J.-F."/>
            <person name="Hugenholtz P."/>
            <person name="Woyke T."/>
            <person name="Wu D."/>
            <person name="Gronow S."/>
            <person name="Wellnitz S."/>
            <person name="Brambilla E."/>
            <person name="Klenk H.-P."/>
            <person name="Eisen J.A."/>
        </authorList>
    </citation>
    <scope>NUCLEOTIDE SEQUENCE [LARGE SCALE GENOMIC DNA]</scope>
    <source>
        <strain evidence="11 12">DSM 22815</strain>
    </source>
</reference>
<evidence type="ECO:0000256" key="6">
    <source>
        <dbReference type="HAMAP-Rule" id="MF_00367"/>
    </source>
</evidence>
<evidence type="ECO:0000259" key="10">
    <source>
        <dbReference type="PROSITE" id="PS51713"/>
    </source>
</evidence>
<evidence type="ECO:0000256" key="4">
    <source>
        <dbReference type="ARBA" id="ARBA00022884"/>
    </source>
</evidence>
<feature type="domain" description="KH type-2" evidence="9">
    <location>
        <begin position="206"/>
        <end position="287"/>
    </location>
</feature>
<evidence type="ECO:0000313" key="11">
    <source>
        <dbReference type="EMBL" id="EHM12701.1"/>
    </source>
</evidence>
<dbReference type="AlphaFoldDB" id="H0UIJ3"/>
<keyword evidence="6" id="KW-0699">rRNA-binding</keyword>
<evidence type="ECO:0000256" key="1">
    <source>
        <dbReference type="ARBA" id="ARBA00007921"/>
    </source>
</evidence>
<sequence length="303" mass="34316">MNKPFKSGVAALAGRPNVGKSSLVNRLLDFRLSVVTPKPQTTRDAILGLYNDEDCQIVFVDTPGVHEPEHRLGERLVDRALEALDEADVILYVVTIDDRPFWSENRTIIGRLKETKTPVILCVNKVDLPGSREKILPVISLFQKELDIRDAIPVSARDGTHRELLLQTVKSYLPEGVPLYPDDQVTDRPERFLAAEIIRGKAMEMTEEEVPHSLAVEIDEYKSPDEYPDRTDLLIRATVYVERPGQRAILLGTGGRMIRAVGSAARKELERLTGHKVFLDLWVKVSQDWRDSERELRRLGYGE</sequence>
<dbReference type="eggNOG" id="COG1159">
    <property type="taxonomic scope" value="Bacteria"/>
</dbReference>
<dbReference type="InterPro" id="IPR027417">
    <property type="entry name" value="P-loop_NTPase"/>
</dbReference>
<feature type="region of interest" description="G2" evidence="7">
    <location>
        <begin position="40"/>
        <end position="44"/>
    </location>
</feature>
<proteinExistence type="inferred from homology"/>
<dbReference type="FunFam" id="3.30.300.20:FF:000003">
    <property type="entry name" value="GTPase Era"/>
    <property type="match status" value="1"/>
</dbReference>
<dbReference type="STRING" id="885272.JonanDRAFT_0279"/>
<feature type="domain" description="Era-type G" evidence="10">
    <location>
        <begin position="6"/>
        <end position="175"/>
    </location>
</feature>
<dbReference type="InterPro" id="IPR015946">
    <property type="entry name" value="KH_dom-like_a/b"/>
</dbReference>
<keyword evidence="6" id="KW-1003">Cell membrane</keyword>
<dbReference type="NCBIfam" id="TIGR00231">
    <property type="entry name" value="small_GTP"/>
    <property type="match status" value="1"/>
</dbReference>
<feature type="binding site" evidence="6">
    <location>
        <begin position="124"/>
        <end position="127"/>
    </location>
    <ligand>
        <name>GTP</name>
        <dbReference type="ChEBI" id="CHEBI:37565"/>
    </ligand>
</feature>
<keyword evidence="4 6" id="KW-0694">RNA-binding</keyword>
<protein>
    <recommendedName>
        <fullName evidence="2 6">GTPase Era</fullName>
    </recommendedName>
</protein>
<keyword evidence="5 6" id="KW-0342">GTP-binding</keyword>
<dbReference type="Pfam" id="PF01926">
    <property type="entry name" value="MMR_HSR1"/>
    <property type="match status" value="1"/>
</dbReference>
<evidence type="ECO:0000256" key="3">
    <source>
        <dbReference type="ARBA" id="ARBA00022741"/>
    </source>
</evidence>
<evidence type="ECO:0000256" key="2">
    <source>
        <dbReference type="ARBA" id="ARBA00020484"/>
    </source>
</evidence>
<dbReference type="Gene3D" id="3.30.300.20">
    <property type="match status" value="1"/>
</dbReference>
<keyword evidence="6" id="KW-0690">Ribosome biogenesis</keyword>
<evidence type="ECO:0000313" key="12">
    <source>
        <dbReference type="Proteomes" id="UP000003806"/>
    </source>
</evidence>
<dbReference type="HAMAP" id="MF_00367">
    <property type="entry name" value="GTPase_Era"/>
    <property type="match status" value="1"/>
</dbReference>
<dbReference type="InterPro" id="IPR030388">
    <property type="entry name" value="G_ERA_dom"/>
</dbReference>
<evidence type="ECO:0000256" key="8">
    <source>
        <dbReference type="RuleBase" id="RU003761"/>
    </source>
</evidence>
<evidence type="ECO:0000256" key="7">
    <source>
        <dbReference type="PROSITE-ProRule" id="PRU01050"/>
    </source>
</evidence>
<name>H0UIJ3_9BACT</name>
<feature type="binding site" evidence="6">
    <location>
        <begin position="14"/>
        <end position="21"/>
    </location>
    <ligand>
        <name>GTP</name>
        <dbReference type="ChEBI" id="CHEBI:37565"/>
    </ligand>
</feature>
<dbReference type="InterPro" id="IPR006073">
    <property type="entry name" value="GTP-bd"/>
</dbReference>
<dbReference type="InterPro" id="IPR005662">
    <property type="entry name" value="GTPase_Era-like"/>
</dbReference>
<dbReference type="CDD" id="cd22534">
    <property type="entry name" value="KH-II_Era"/>
    <property type="match status" value="1"/>
</dbReference>
<feature type="region of interest" description="G4" evidence="7">
    <location>
        <begin position="124"/>
        <end position="127"/>
    </location>
</feature>
<dbReference type="NCBIfam" id="TIGR00436">
    <property type="entry name" value="era"/>
    <property type="match status" value="1"/>
</dbReference>
<dbReference type="InterPro" id="IPR004044">
    <property type="entry name" value="KH_dom_type_2"/>
</dbReference>
<dbReference type="InterPro" id="IPR009019">
    <property type="entry name" value="KH_sf_prok-type"/>
</dbReference>
<dbReference type="GO" id="GO:0043024">
    <property type="term" value="F:ribosomal small subunit binding"/>
    <property type="evidence" value="ECO:0007669"/>
    <property type="project" value="TreeGrafter"/>
</dbReference>
<feature type="binding site" evidence="6">
    <location>
        <begin position="61"/>
        <end position="65"/>
    </location>
    <ligand>
        <name>GTP</name>
        <dbReference type="ChEBI" id="CHEBI:37565"/>
    </ligand>
</feature>
<evidence type="ECO:0000256" key="5">
    <source>
        <dbReference type="ARBA" id="ARBA00023134"/>
    </source>
</evidence>
<evidence type="ECO:0000259" key="9">
    <source>
        <dbReference type="PROSITE" id="PS50823"/>
    </source>
</evidence>
<dbReference type="OrthoDB" id="9805918at2"/>